<dbReference type="PANTHER" id="PTHR11054">
    <property type="entry name" value="6-PHOSPHOGLUCONOLACTONASE"/>
    <property type="match status" value="1"/>
</dbReference>
<dbReference type="InterPro" id="IPR006148">
    <property type="entry name" value="Glc/Gal-6P_isomerase"/>
</dbReference>
<dbReference type="VEuPathDB" id="FungiDB:PTTG_00553"/>
<accession>A0A180H4B1</accession>
<dbReference type="InterPro" id="IPR037171">
    <property type="entry name" value="NagB/RpiA_transferase-like"/>
</dbReference>
<sequence>MGPDRHICLLFPSHELLNDKAIMCNDSPQPPAYWITMILPVLNAFHELVFICAGPRKDTDLDDILDQEPSSARTASLAPPKPCHLAELTDSSRSVERGILDDENVCFNHAEMKRTRRLASSFDVQAIDVLEFGHPHRVYPAVYRYTNCMLTAPRHQSSSYSAFPATTKMCGLVEASEKIGEVCRALGTCERSGWGRGPWSGAPNDSQATTGSAPP</sequence>
<keyword evidence="5" id="KW-1185">Reference proteome</keyword>
<evidence type="ECO:0000313" key="3">
    <source>
        <dbReference type="EMBL" id="OAV99641.1"/>
    </source>
</evidence>
<dbReference type="AlphaFoldDB" id="A0A180H4B1"/>
<dbReference type="GO" id="GO:0005975">
    <property type="term" value="P:carbohydrate metabolic process"/>
    <property type="evidence" value="ECO:0007669"/>
    <property type="project" value="InterPro"/>
</dbReference>
<evidence type="ECO:0000256" key="1">
    <source>
        <dbReference type="SAM" id="MobiDB-lite"/>
    </source>
</evidence>
<reference evidence="3" key="2">
    <citation type="submission" date="2016-05" db="EMBL/GenBank/DDBJ databases">
        <title>Comparative analysis highlights variable genome content of wheat rusts and divergence of the mating loci.</title>
        <authorList>
            <person name="Cuomo C.A."/>
            <person name="Bakkeren G."/>
            <person name="Szabo L."/>
            <person name="Khalil H."/>
            <person name="Joly D."/>
            <person name="Goldberg J."/>
            <person name="Young S."/>
            <person name="Zeng Q."/>
            <person name="Fellers J."/>
        </authorList>
    </citation>
    <scope>NUCLEOTIDE SEQUENCE [LARGE SCALE GENOMIC DNA]</scope>
    <source>
        <strain evidence="3">1-1 BBBD Race 1</strain>
    </source>
</reference>
<dbReference type="InterPro" id="IPR039104">
    <property type="entry name" value="6PGL"/>
</dbReference>
<reference evidence="3" key="1">
    <citation type="submission" date="2009-11" db="EMBL/GenBank/DDBJ databases">
        <authorList>
            <consortium name="The Broad Institute Genome Sequencing Platform"/>
            <person name="Ward D."/>
            <person name="Feldgarden M."/>
            <person name="Earl A."/>
            <person name="Young S.K."/>
            <person name="Zeng Q."/>
            <person name="Koehrsen M."/>
            <person name="Alvarado L."/>
            <person name="Berlin A."/>
            <person name="Bochicchio J."/>
            <person name="Borenstein D."/>
            <person name="Chapman S.B."/>
            <person name="Chen Z."/>
            <person name="Engels R."/>
            <person name="Freedman E."/>
            <person name="Gellesch M."/>
            <person name="Goldberg J."/>
            <person name="Griggs A."/>
            <person name="Gujja S."/>
            <person name="Heilman E."/>
            <person name="Heiman D."/>
            <person name="Hepburn T."/>
            <person name="Howarth C."/>
            <person name="Jen D."/>
            <person name="Larson L."/>
            <person name="Lewis B."/>
            <person name="Mehta T."/>
            <person name="Park D."/>
            <person name="Pearson M."/>
            <person name="Roberts A."/>
            <person name="Saif S."/>
            <person name="Shea T."/>
            <person name="Shenoy N."/>
            <person name="Sisk P."/>
            <person name="Stolte C."/>
            <person name="Sykes S."/>
            <person name="Thomson T."/>
            <person name="Walk T."/>
            <person name="White J."/>
            <person name="Yandava C."/>
            <person name="Izard J."/>
            <person name="Baranova O.V."/>
            <person name="Blanton J.M."/>
            <person name="Tanner A.C."/>
            <person name="Dewhirst F.E."/>
            <person name="Haas B."/>
            <person name="Nusbaum C."/>
            <person name="Birren B."/>
        </authorList>
    </citation>
    <scope>NUCLEOTIDE SEQUENCE [LARGE SCALE GENOMIC DNA]</scope>
    <source>
        <strain evidence="3">1-1 BBBD Race 1</strain>
    </source>
</reference>
<evidence type="ECO:0000313" key="5">
    <source>
        <dbReference type="Proteomes" id="UP000005240"/>
    </source>
</evidence>
<dbReference type="PANTHER" id="PTHR11054:SF0">
    <property type="entry name" value="6-PHOSPHOGLUCONOLACTONASE"/>
    <property type="match status" value="1"/>
</dbReference>
<dbReference type="Gene3D" id="3.40.50.1360">
    <property type="match status" value="1"/>
</dbReference>
<dbReference type="STRING" id="630390.A0A180H4B1"/>
<dbReference type="Proteomes" id="UP000005240">
    <property type="component" value="Unassembled WGS sequence"/>
</dbReference>
<gene>
    <name evidence="3" type="ORF">PTTG_00553</name>
</gene>
<proteinExistence type="predicted"/>
<dbReference type="SUPFAM" id="SSF100950">
    <property type="entry name" value="NagB/RpiA/CoA transferase-like"/>
    <property type="match status" value="1"/>
</dbReference>
<evidence type="ECO:0000313" key="4">
    <source>
        <dbReference type="EnsemblFungi" id="PTTG_00553-t43_1-p1"/>
    </source>
</evidence>
<feature type="compositionally biased region" description="Polar residues" evidence="1">
    <location>
        <begin position="203"/>
        <end position="215"/>
    </location>
</feature>
<dbReference type="Pfam" id="PF01182">
    <property type="entry name" value="Glucosamine_iso"/>
    <property type="match status" value="1"/>
</dbReference>
<feature type="domain" description="Glucosamine/galactosamine-6-phosphate isomerase" evidence="2">
    <location>
        <begin position="1"/>
        <end position="71"/>
    </location>
</feature>
<organism evidence="3">
    <name type="scientific">Puccinia triticina (isolate 1-1 / race 1 (BBBD))</name>
    <name type="common">Brown leaf rust fungus</name>
    <dbReference type="NCBI Taxonomy" id="630390"/>
    <lineage>
        <taxon>Eukaryota</taxon>
        <taxon>Fungi</taxon>
        <taxon>Dikarya</taxon>
        <taxon>Basidiomycota</taxon>
        <taxon>Pucciniomycotina</taxon>
        <taxon>Pucciniomycetes</taxon>
        <taxon>Pucciniales</taxon>
        <taxon>Pucciniaceae</taxon>
        <taxon>Puccinia</taxon>
    </lineage>
</organism>
<dbReference type="EMBL" id="ADAS02000002">
    <property type="protein sequence ID" value="OAV99641.1"/>
    <property type="molecule type" value="Genomic_DNA"/>
</dbReference>
<name>A0A180H4B1_PUCT1</name>
<evidence type="ECO:0000259" key="2">
    <source>
        <dbReference type="Pfam" id="PF01182"/>
    </source>
</evidence>
<protein>
    <submittedName>
        <fullName evidence="4">Glucosamine_iso domain-containing protein</fullName>
    </submittedName>
</protein>
<reference evidence="4" key="4">
    <citation type="submission" date="2025-05" db="UniProtKB">
        <authorList>
            <consortium name="EnsemblFungi"/>
        </authorList>
    </citation>
    <scope>IDENTIFICATION</scope>
    <source>
        <strain evidence="4">isolate 1-1 / race 1 (BBBD)</strain>
    </source>
</reference>
<dbReference type="EnsemblFungi" id="PTTG_00553-t43_1">
    <property type="protein sequence ID" value="PTTG_00553-t43_1-p1"/>
    <property type="gene ID" value="PTTG_00553"/>
</dbReference>
<reference evidence="4 5" key="3">
    <citation type="journal article" date="2017" name="G3 (Bethesda)">
        <title>Comparative analysis highlights variable genome content of wheat rusts and divergence of the mating loci.</title>
        <authorList>
            <person name="Cuomo C.A."/>
            <person name="Bakkeren G."/>
            <person name="Khalil H.B."/>
            <person name="Panwar V."/>
            <person name="Joly D."/>
            <person name="Linning R."/>
            <person name="Sakthikumar S."/>
            <person name="Song X."/>
            <person name="Adiconis X."/>
            <person name="Fan L."/>
            <person name="Goldberg J.M."/>
            <person name="Levin J.Z."/>
            <person name="Young S."/>
            <person name="Zeng Q."/>
            <person name="Anikster Y."/>
            <person name="Bruce M."/>
            <person name="Wang M."/>
            <person name="Yin C."/>
            <person name="McCallum B."/>
            <person name="Szabo L.J."/>
            <person name="Hulbert S."/>
            <person name="Chen X."/>
            <person name="Fellers J.P."/>
        </authorList>
    </citation>
    <scope>NUCLEOTIDE SEQUENCE</scope>
    <source>
        <strain evidence="5">Isolate 1-1 / race 1 (BBBD)</strain>
        <strain evidence="4">isolate 1-1 / race 1 (BBBD)</strain>
    </source>
</reference>
<feature type="region of interest" description="Disordered" evidence="1">
    <location>
        <begin position="196"/>
        <end position="215"/>
    </location>
</feature>